<protein>
    <submittedName>
        <fullName evidence="2">Uncharacterized protein</fullName>
    </submittedName>
</protein>
<comment type="caution">
    <text evidence="2">The sequence shown here is derived from an EMBL/GenBank/DDBJ whole genome shotgun (WGS) entry which is preliminary data.</text>
</comment>
<organism evidence="2 3">
    <name type="scientific">Neisseria arctica</name>
    <dbReference type="NCBI Taxonomy" id="1470200"/>
    <lineage>
        <taxon>Bacteria</taxon>
        <taxon>Pseudomonadati</taxon>
        <taxon>Pseudomonadota</taxon>
        <taxon>Betaproteobacteria</taxon>
        <taxon>Neisseriales</taxon>
        <taxon>Neisseriaceae</taxon>
        <taxon>Neisseria</taxon>
    </lineage>
</organism>
<keyword evidence="3" id="KW-1185">Reference proteome</keyword>
<accession>A0A0J0YP37</accession>
<proteinExistence type="predicted"/>
<dbReference type="AlphaFoldDB" id="A0A0J0YP37"/>
<evidence type="ECO:0000313" key="2">
    <source>
        <dbReference type="EMBL" id="KLT71905.1"/>
    </source>
</evidence>
<name>A0A0J0YP37_9NEIS</name>
<evidence type="ECO:0000313" key="3">
    <source>
        <dbReference type="Proteomes" id="UP000036027"/>
    </source>
</evidence>
<feature type="compositionally biased region" description="Gly residues" evidence="1">
    <location>
        <begin position="1"/>
        <end position="15"/>
    </location>
</feature>
<dbReference type="PATRIC" id="fig|1470200.3.peg.462"/>
<sequence>MADGGEGSGGPGQGPTRGRAGKQLYRVMQGRGWGVGGGGGGGGGGDGCGRCGWGWLDRGFAGLEGYGY</sequence>
<dbReference type="EMBL" id="JTDO01000110">
    <property type="protein sequence ID" value="KLT71905.1"/>
    <property type="molecule type" value="Genomic_DNA"/>
</dbReference>
<dbReference type="Proteomes" id="UP000036027">
    <property type="component" value="Unassembled WGS sequence"/>
</dbReference>
<feature type="region of interest" description="Disordered" evidence="1">
    <location>
        <begin position="1"/>
        <end position="22"/>
    </location>
</feature>
<evidence type="ECO:0000256" key="1">
    <source>
        <dbReference type="SAM" id="MobiDB-lite"/>
    </source>
</evidence>
<reference evidence="2 3" key="1">
    <citation type="submission" date="2014-11" db="EMBL/GenBank/DDBJ databases">
        <title>Genome of a novel goose pathogen.</title>
        <authorList>
            <person name="Hansen C.M."/>
            <person name="Hueffer K."/>
            <person name="Choi S.C."/>
        </authorList>
    </citation>
    <scope>NUCLEOTIDE SEQUENCE [LARGE SCALE GENOMIC DNA]</scope>
    <source>
        <strain evidence="2 3">KH1503</strain>
    </source>
</reference>
<gene>
    <name evidence="2" type="ORF">PL75_11135</name>
</gene>